<dbReference type="AlphaFoldDB" id="A0A2H0K6D5"/>
<feature type="domain" description="DUF11" evidence="2">
    <location>
        <begin position="224"/>
        <end position="298"/>
    </location>
</feature>
<protein>
    <recommendedName>
        <fullName evidence="2">DUF11 domain-containing protein</fullName>
    </recommendedName>
</protein>
<dbReference type="InterPro" id="IPR001434">
    <property type="entry name" value="OmcB-like_DUF11"/>
</dbReference>
<gene>
    <name evidence="3" type="ORF">COV95_02075</name>
</gene>
<reference evidence="3 4" key="1">
    <citation type="submission" date="2017-09" db="EMBL/GenBank/DDBJ databases">
        <title>Depth-based differentiation of microbial function through sediment-hosted aquifers and enrichment of novel symbionts in the deep terrestrial subsurface.</title>
        <authorList>
            <person name="Probst A.J."/>
            <person name="Ladd B."/>
            <person name="Jarett J.K."/>
            <person name="Geller-Mcgrath D.E."/>
            <person name="Sieber C.M."/>
            <person name="Emerson J.B."/>
            <person name="Anantharaman K."/>
            <person name="Thomas B.C."/>
            <person name="Malmstrom R."/>
            <person name="Stieglmeier M."/>
            <person name="Klingl A."/>
            <person name="Woyke T."/>
            <person name="Ryan C.M."/>
            <person name="Banfield J.F."/>
        </authorList>
    </citation>
    <scope>NUCLEOTIDE SEQUENCE [LARGE SCALE GENOMIC DNA]</scope>
    <source>
        <strain evidence="3">CG11_big_fil_rev_8_21_14_0_20_40_24</strain>
    </source>
</reference>
<sequence>MYREQDNLEKLQRKLNSRNYKNPNTVGRTDFVNTEHDVREGWESDKDNIQDLIRERRVGHEESKFFKKILIGSIVFFVLALIIAGAIFFFGGNKVSTGNIDIQVFGPTSVAGGEELPLEIIIKNKNNVDLESVTLLIEYPEGSRVAGNINEPLLRQREILGGIPSNREVRKLVKSVLFGEKDSIKDIKMTLEYRVKNSSAIFYKEKNFELAIKSAPVIVSAIYPQEVSSGQPISFDLSIDSNTGELQQNLILKANYPFGFTFVSSNPKTLSQNNVWSIGDLVSGDKRTIKINGILEGQDNEERTFQFTLGAESDENKGEIGAVFSNLAGTVRVKKSFLDLAVALAGDQSDVHISRVGEEIPVSIVWTNNLSFPILDNQITVKLSGSAFDRTAIRIPSSGFYRSSDNTIVWDKGNTSEFSKIDPGQKGVVSFSLSSLPAFAQGVTNPQINIEISMTGEQVLENNIPQKIVSVSNRTVKISSNLSTASRAVYSIGPFGNFGPIPPKADQTTTYTIVWSATNSVNDISNATIKATLPSYVSWLGNVSPISEGVSFDPTSREVVWKLGNVKAGTGLYSPTREVAFQLGLEPSLSHVGSAPIILGPSTTSGNDDFTGKTVSSTRGFITTLINTDPTFKEGDDIVIR</sequence>
<feature type="transmembrane region" description="Helical" evidence="1">
    <location>
        <begin position="69"/>
        <end position="90"/>
    </location>
</feature>
<organism evidence="3 4">
    <name type="scientific">Candidatus Zambryskibacteria bacterium CG11_big_fil_rev_8_21_14_0_20_40_24</name>
    <dbReference type="NCBI Taxonomy" id="1975116"/>
    <lineage>
        <taxon>Bacteria</taxon>
        <taxon>Candidatus Zambryskiibacteriota</taxon>
    </lineage>
</organism>
<accession>A0A2H0K6D5</accession>
<keyword evidence="1" id="KW-0812">Transmembrane</keyword>
<comment type="caution">
    <text evidence="3">The sequence shown here is derived from an EMBL/GenBank/DDBJ whole genome shotgun (WGS) entry which is preliminary data.</text>
</comment>
<evidence type="ECO:0000313" key="4">
    <source>
        <dbReference type="Proteomes" id="UP000229834"/>
    </source>
</evidence>
<keyword evidence="1" id="KW-1133">Transmembrane helix</keyword>
<name>A0A2H0K6D5_9BACT</name>
<evidence type="ECO:0000256" key="1">
    <source>
        <dbReference type="SAM" id="Phobius"/>
    </source>
</evidence>
<evidence type="ECO:0000259" key="2">
    <source>
        <dbReference type="Pfam" id="PF01345"/>
    </source>
</evidence>
<dbReference type="EMBL" id="PCVC01000060">
    <property type="protein sequence ID" value="PIQ66818.1"/>
    <property type="molecule type" value="Genomic_DNA"/>
</dbReference>
<keyword evidence="1" id="KW-0472">Membrane</keyword>
<dbReference type="Pfam" id="PF01345">
    <property type="entry name" value="DUF11"/>
    <property type="match status" value="1"/>
</dbReference>
<dbReference type="Proteomes" id="UP000229834">
    <property type="component" value="Unassembled WGS sequence"/>
</dbReference>
<evidence type="ECO:0000313" key="3">
    <source>
        <dbReference type="EMBL" id="PIQ66818.1"/>
    </source>
</evidence>
<proteinExistence type="predicted"/>